<keyword evidence="1 5" id="KW-0328">Glycosyltransferase</keyword>
<dbReference type="EC" id="2.4.-.-" evidence="5"/>
<evidence type="ECO:0000259" key="3">
    <source>
        <dbReference type="Pfam" id="PF00534"/>
    </source>
</evidence>
<dbReference type="InterPro" id="IPR028098">
    <property type="entry name" value="Glyco_trans_4-like_N"/>
</dbReference>
<dbReference type="PANTHER" id="PTHR12526:SF584">
    <property type="entry name" value="GLYCOSYLTRANSFERASE"/>
    <property type="match status" value="1"/>
</dbReference>
<dbReference type="Pfam" id="PF13439">
    <property type="entry name" value="Glyco_transf_4"/>
    <property type="match status" value="1"/>
</dbReference>
<accession>A0ABY8C3I6</accession>
<keyword evidence="6" id="KW-1185">Reference proteome</keyword>
<keyword evidence="2 5" id="KW-0808">Transferase</keyword>
<name>A0ABY8C3I6_9MICO</name>
<gene>
    <name evidence="5" type="ORF">PU630_01140</name>
</gene>
<dbReference type="SUPFAM" id="SSF53756">
    <property type="entry name" value="UDP-Glycosyltransferase/glycogen phosphorylase"/>
    <property type="match status" value="1"/>
</dbReference>
<proteinExistence type="predicted"/>
<dbReference type="PANTHER" id="PTHR12526">
    <property type="entry name" value="GLYCOSYLTRANSFERASE"/>
    <property type="match status" value="1"/>
</dbReference>
<evidence type="ECO:0000313" key="5">
    <source>
        <dbReference type="EMBL" id="WEG09198.1"/>
    </source>
</evidence>
<evidence type="ECO:0000256" key="2">
    <source>
        <dbReference type="ARBA" id="ARBA00022679"/>
    </source>
</evidence>
<evidence type="ECO:0000256" key="1">
    <source>
        <dbReference type="ARBA" id="ARBA00022676"/>
    </source>
</evidence>
<organism evidence="5 6">
    <name type="scientific">Microbacterium horticulturae</name>
    <dbReference type="NCBI Taxonomy" id="3028316"/>
    <lineage>
        <taxon>Bacteria</taxon>
        <taxon>Bacillati</taxon>
        <taxon>Actinomycetota</taxon>
        <taxon>Actinomycetes</taxon>
        <taxon>Micrococcales</taxon>
        <taxon>Microbacteriaceae</taxon>
        <taxon>Microbacterium</taxon>
    </lineage>
</organism>
<dbReference type="Pfam" id="PF00534">
    <property type="entry name" value="Glycos_transf_1"/>
    <property type="match status" value="1"/>
</dbReference>
<dbReference type="RefSeq" id="WP_275278522.1">
    <property type="nucleotide sequence ID" value="NZ_CP119108.1"/>
</dbReference>
<dbReference type="GO" id="GO:0016757">
    <property type="term" value="F:glycosyltransferase activity"/>
    <property type="evidence" value="ECO:0007669"/>
    <property type="project" value="UniProtKB-KW"/>
</dbReference>
<evidence type="ECO:0000259" key="4">
    <source>
        <dbReference type="Pfam" id="PF13439"/>
    </source>
</evidence>
<dbReference type="InterPro" id="IPR001296">
    <property type="entry name" value="Glyco_trans_1"/>
</dbReference>
<dbReference type="EMBL" id="CP119108">
    <property type="protein sequence ID" value="WEG09198.1"/>
    <property type="molecule type" value="Genomic_DNA"/>
</dbReference>
<dbReference type="Proteomes" id="UP001214553">
    <property type="component" value="Chromosome"/>
</dbReference>
<evidence type="ECO:0000313" key="6">
    <source>
        <dbReference type="Proteomes" id="UP001214553"/>
    </source>
</evidence>
<reference evidence="5 6" key="1">
    <citation type="submission" date="2023-03" db="EMBL/GenBank/DDBJ databases">
        <title>Genome sequence of Microbacterium sp. KACC 23027.</title>
        <authorList>
            <person name="Kim S."/>
            <person name="Heo J."/>
            <person name="Kwon S.-W."/>
        </authorList>
    </citation>
    <scope>NUCLEOTIDE SEQUENCE [LARGE SCALE GENOMIC DNA]</scope>
    <source>
        <strain evidence="5 6">KACC 23027</strain>
    </source>
</reference>
<feature type="domain" description="Glycosyl transferase family 1" evidence="3">
    <location>
        <begin position="203"/>
        <end position="336"/>
    </location>
</feature>
<sequence length="363" mass="39694">MTGLIVHEWLEAMGGAERVVDAWAAEFADAPFVVPWDDRPDRWAPGREQQAWLARTPLRRHKALSMPFLLSWWRHLPVSADPDWMLCGSHLFAHHARLRGRDVPKYVYTYSPARYIWSPEIDERGSSAAARALAAPLQRIDRRRAQEAVKVAAVSRHIAERVERCWGRESTVIHPPVDVRSYPGSDGELTDDELAAVMALPRDFVLGASRFVPYKRLDVAIAAGAAADLPVVLAGSGPDRARLAALAEKQARRVTFIDRPSDAMLRALYRRALVYVFAPVEDFGIMPVEAMAAGTPVVGNAVGGATETVVAGITGALLHGVDAHALREAVDAAARCAPDACRARAAEFDGAAFGTRVREWMGV</sequence>
<protein>
    <submittedName>
        <fullName evidence="5">Glycosyltransferase</fullName>
        <ecNumber evidence="5">2.4.-.-</ecNumber>
    </submittedName>
</protein>
<dbReference type="Gene3D" id="3.40.50.2000">
    <property type="entry name" value="Glycogen Phosphorylase B"/>
    <property type="match status" value="2"/>
</dbReference>
<feature type="domain" description="Glycosyltransferase subfamily 4-like N-terminal" evidence="4">
    <location>
        <begin position="13"/>
        <end position="179"/>
    </location>
</feature>